<evidence type="ECO:0000313" key="3">
    <source>
        <dbReference type="Proteomes" id="UP000472676"/>
    </source>
</evidence>
<dbReference type="InterPro" id="IPR007329">
    <property type="entry name" value="FMN-bd"/>
</dbReference>
<accession>A0A6M2BQB4</accession>
<reference evidence="2 3" key="1">
    <citation type="journal article" date="2014" name="Int. J. Syst. Evol. Microbiol.">
        <title>Solimonas terrae sp. nov., isolated from soil.</title>
        <authorList>
            <person name="Kim S.J."/>
            <person name="Moon J.Y."/>
            <person name="Weon H.Y."/>
            <person name="Ahn J.H."/>
            <person name="Chen W.M."/>
            <person name="Kwon S.W."/>
        </authorList>
    </citation>
    <scope>NUCLEOTIDE SEQUENCE [LARGE SCALE GENOMIC DNA]</scope>
    <source>
        <strain evidence="2 3">KIS83-12</strain>
    </source>
</reference>
<evidence type="ECO:0000259" key="1">
    <source>
        <dbReference type="SMART" id="SM00900"/>
    </source>
</evidence>
<proteinExistence type="predicted"/>
<dbReference type="GO" id="GO:0016020">
    <property type="term" value="C:membrane"/>
    <property type="evidence" value="ECO:0007669"/>
    <property type="project" value="InterPro"/>
</dbReference>
<name>A0A6M2BQB4_9GAMM</name>
<keyword evidence="3" id="KW-1185">Reference proteome</keyword>
<feature type="domain" description="FMN-binding" evidence="1">
    <location>
        <begin position="88"/>
        <end position="169"/>
    </location>
</feature>
<evidence type="ECO:0000313" key="2">
    <source>
        <dbReference type="EMBL" id="NGY04395.1"/>
    </source>
</evidence>
<dbReference type="Pfam" id="PF04205">
    <property type="entry name" value="FMN_bind"/>
    <property type="match status" value="1"/>
</dbReference>
<dbReference type="Proteomes" id="UP000472676">
    <property type="component" value="Unassembled WGS sequence"/>
</dbReference>
<protein>
    <submittedName>
        <fullName evidence="2">FMN-binding protein</fullName>
    </submittedName>
</protein>
<dbReference type="EMBL" id="JAAMOW010000003">
    <property type="protein sequence ID" value="NGY04395.1"/>
    <property type="molecule type" value="Genomic_DNA"/>
</dbReference>
<comment type="caution">
    <text evidence="2">The sequence shown here is derived from an EMBL/GenBank/DDBJ whole genome shotgun (WGS) entry which is preliminary data.</text>
</comment>
<dbReference type="AlphaFoldDB" id="A0A6M2BQB4"/>
<dbReference type="SMART" id="SM00900">
    <property type="entry name" value="FMN_bind"/>
    <property type="match status" value="1"/>
</dbReference>
<sequence>MNSRPDLRWLAPVALLAGAPCHAEVYFDVQQVQAALFPGVKLSPIPLLLSNEQMSEIAKRSGVGVSDPRPHVWQAENGGWLYIDRVIGKHDFITYALALNADGAVRKVEIMEYREGYGGQVRNERWRDQFVGKDAAHPPVTGSDIRNISGATLSCSHLTDGIRRLLVTHAVALQG</sequence>
<organism evidence="2 3">
    <name type="scientific">Solimonas terrae</name>
    <dbReference type="NCBI Taxonomy" id="1396819"/>
    <lineage>
        <taxon>Bacteria</taxon>
        <taxon>Pseudomonadati</taxon>
        <taxon>Pseudomonadota</taxon>
        <taxon>Gammaproteobacteria</taxon>
        <taxon>Nevskiales</taxon>
        <taxon>Nevskiaceae</taxon>
        <taxon>Solimonas</taxon>
    </lineage>
</organism>
<gene>
    <name evidence="2" type="ORF">G7Y85_06450</name>
</gene>
<dbReference type="GO" id="GO:0010181">
    <property type="term" value="F:FMN binding"/>
    <property type="evidence" value="ECO:0007669"/>
    <property type="project" value="InterPro"/>
</dbReference>
<dbReference type="RefSeq" id="WP_166253693.1">
    <property type="nucleotide sequence ID" value="NZ_JAAMOW010000003.1"/>
</dbReference>